<feature type="transmembrane region" description="Helical" evidence="7">
    <location>
        <begin position="279"/>
        <end position="296"/>
    </location>
</feature>
<protein>
    <submittedName>
        <fullName evidence="9">EamA family transporter</fullName>
    </submittedName>
</protein>
<feature type="domain" description="EamA" evidence="8">
    <location>
        <begin position="160"/>
        <end position="295"/>
    </location>
</feature>
<keyword evidence="3" id="KW-1003">Cell membrane</keyword>
<feature type="transmembrane region" description="Helical" evidence="7">
    <location>
        <begin position="221"/>
        <end position="242"/>
    </location>
</feature>
<evidence type="ECO:0000259" key="8">
    <source>
        <dbReference type="Pfam" id="PF00892"/>
    </source>
</evidence>
<dbReference type="PANTHER" id="PTHR32322:SF18">
    <property type="entry name" value="S-ADENOSYLMETHIONINE_S-ADENOSYLHOMOCYSTEINE TRANSPORTER"/>
    <property type="match status" value="1"/>
</dbReference>
<evidence type="ECO:0000256" key="4">
    <source>
        <dbReference type="ARBA" id="ARBA00022692"/>
    </source>
</evidence>
<feature type="transmembrane region" description="Helical" evidence="7">
    <location>
        <begin position="254"/>
        <end position="273"/>
    </location>
</feature>
<keyword evidence="5 7" id="KW-1133">Transmembrane helix</keyword>
<evidence type="ECO:0000313" key="9">
    <source>
        <dbReference type="EMBL" id="MDP5276808.1"/>
    </source>
</evidence>
<evidence type="ECO:0000313" key="10">
    <source>
        <dbReference type="Proteomes" id="UP001231941"/>
    </source>
</evidence>
<comment type="caution">
    <text evidence="9">The sequence shown here is derived from an EMBL/GenBank/DDBJ whole genome shotgun (WGS) entry which is preliminary data.</text>
</comment>
<sequence length="315" mass="34654">MQASPKSKNIGIYLLLLLVPLFWGGSFAATKHVVTEIPPITAATIRFGLASLILLILVTFRFEWNLKLLKKHWIGLLVMAMTGIFLYNVFFFIGLKYTSAINGSLIMSTSPAFITLGAVLLLNESWSKKLGYGLVLAFIGVVIVILKGSIQTLLSLSFNTGDLLFLCGLICWVTQSLVGKVVMKEVSPVLTTTVTMLIGSLMLTIWSLFEGGWVYVPGLSIQSWIELMYMSILATVIGFFIWNKGISVIGASKSGLYMSFVPIHASWSTVLFYGETFTWPQLVGIAFVILGVYISTANKTKRKNISNLIDSKPIV</sequence>
<dbReference type="Proteomes" id="UP001231941">
    <property type="component" value="Unassembled WGS sequence"/>
</dbReference>
<gene>
    <name evidence="9" type="ORF">Q5Y73_22195</name>
</gene>
<keyword evidence="6 7" id="KW-0472">Membrane</keyword>
<feature type="transmembrane region" description="Helical" evidence="7">
    <location>
        <begin position="101"/>
        <end position="122"/>
    </location>
</feature>
<evidence type="ECO:0000256" key="5">
    <source>
        <dbReference type="ARBA" id="ARBA00022989"/>
    </source>
</evidence>
<reference evidence="9 10" key="1">
    <citation type="submission" date="2023-08" db="EMBL/GenBank/DDBJ databases">
        <authorList>
            <person name="Park J.-S."/>
        </authorList>
    </citation>
    <scope>NUCLEOTIDE SEQUENCE [LARGE SCALE GENOMIC DNA]</scope>
    <source>
        <strain evidence="9 10">2205SS18-9</strain>
    </source>
</reference>
<feature type="transmembrane region" description="Helical" evidence="7">
    <location>
        <begin position="74"/>
        <end position="95"/>
    </location>
</feature>
<name>A0ABT9J5P8_9BACL</name>
<keyword evidence="10" id="KW-1185">Reference proteome</keyword>
<dbReference type="EMBL" id="JAVAMP010000019">
    <property type="protein sequence ID" value="MDP5276808.1"/>
    <property type="molecule type" value="Genomic_DNA"/>
</dbReference>
<comment type="subcellular location">
    <subcellularLocation>
        <location evidence="1">Cell membrane</location>
        <topology evidence="1">Multi-pass membrane protein</topology>
    </subcellularLocation>
</comment>
<dbReference type="InterPro" id="IPR000620">
    <property type="entry name" value="EamA_dom"/>
</dbReference>
<proteinExistence type="inferred from homology"/>
<evidence type="ECO:0000256" key="6">
    <source>
        <dbReference type="ARBA" id="ARBA00023136"/>
    </source>
</evidence>
<evidence type="ECO:0000256" key="2">
    <source>
        <dbReference type="ARBA" id="ARBA00007362"/>
    </source>
</evidence>
<feature type="transmembrane region" description="Helical" evidence="7">
    <location>
        <begin position="134"/>
        <end position="157"/>
    </location>
</feature>
<dbReference type="RefSeq" id="WP_305994117.1">
    <property type="nucleotide sequence ID" value="NZ_JAVAMP010000019.1"/>
</dbReference>
<accession>A0ABT9J5P8</accession>
<keyword evidence="4 7" id="KW-0812">Transmembrane</keyword>
<feature type="transmembrane region" description="Helical" evidence="7">
    <location>
        <begin position="44"/>
        <end position="62"/>
    </location>
</feature>
<dbReference type="InterPro" id="IPR050638">
    <property type="entry name" value="AA-Vitamin_Transporters"/>
</dbReference>
<comment type="similarity">
    <text evidence="2">Belongs to the EamA transporter family.</text>
</comment>
<feature type="domain" description="EamA" evidence="8">
    <location>
        <begin position="13"/>
        <end position="145"/>
    </location>
</feature>
<dbReference type="SUPFAM" id="SSF103481">
    <property type="entry name" value="Multidrug resistance efflux transporter EmrE"/>
    <property type="match status" value="2"/>
</dbReference>
<evidence type="ECO:0000256" key="7">
    <source>
        <dbReference type="SAM" id="Phobius"/>
    </source>
</evidence>
<dbReference type="InterPro" id="IPR037185">
    <property type="entry name" value="EmrE-like"/>
</dbReference>
<evidence type="ECO:0000256" key="1">
    <source>
        <dbReference type="ARBA" id="ARBA00004651"/>
    </source>
</evidence>
<evidence type="ECO:0000256" key="3">
    <source>
        <dbReference type="ARBA" id="ARBA00022475"/>
    </source>
</evidence>
<dbReference type="Pfam" id="PF00892">
    <property type="entry name" value="EamA"/>
    <property type="match status" value="2"/>
</dbReference>
<feature type="transmembrane region" description="Helical" evidence="7">
    <location>
        <begin position="189"/>
        <end position="209"/>
    </location>
</feature>
<organism evidence="9 10">
    <name type="scientific">Chengkuizengella axinellae</name>
    <dbReference type="NCBI Taxonomy" id="3064388"/>
    <lineage>
        <taxon>Bacteria</taxon>
        <taxon>Bacillati</taxon>
        <taxon>Bacillota</taxon>
        <taxon>Bacilli</taxon>
        <taxon>Bacillales</taxon>
        <taxon>Paenibacillaceae</taxon>
        <taxon>Chengkuizengella</taxon>
    </lineage>
</organism>
<dbReference type="PANTHER" id="PTHR32322">
    <property type="entry name" value="INNER MEMBRANE TRANSPORTER"/>
    <property type="match status" value="1"/>
</dbReference>